<reference evidence="2" key="1">
    <citation type="journal article" date="2022" name="bioRxiv">
        <title>Sequencing and chromosome-scale assembly of the giantPleurodeles waltlgenome.</title>
        <authorList>
            <person name="Brown T."/>
            <person name="Elewa A."/>
            <person name="Iarovenko S."/>
            <person name="Subramanian E."/>
            <person name="Araus A.J."/>
            <person name="Petzold A."/>
            <person name="Susuki M."/>
            <person name="Suzuki K.-i.T."/>
            <person name="Hayashi T."/>
            <person name="Toyoda A."/>
            <person name="Oliveira C."/>
            <person name="Osipova E."/>
            <person name="Leigh N.D."/>
            <person name="Simon A."/>
            <person name="Yun M.H."/>
        </authorList>
    </citation>
    <scope>NUCLEOTIDE SEQUENCE</scope>
    <source>
        <strain evidence="2">20211129_DDA</strain>
        <tissue evidence="2">Liver</tissue>
    </source>
</reference>
<feature type="chain" id="PRO_5043485105" description="Secreted protein" evidence="1">
    <location>
        <begin position="19"/>
        <end position="80"/>
    </location>
</feature>
<protein>
    <recommendedName>
        <fullName evidence="4">Secreted protein</fullName>
    </recommendedName>
</protein>
<comment type="caution">
    <text evidence="2">The sequence shown here is derived from an EMBL/GenBank/DDBJ whole genome shotgun (WGS) entry which is preliminary data.</text>
</comment>
<evidence type="ECO:0000313" key="2">
    <source>
        <dbReference type="EMBL" id="KAJ1175761.1"/>
    </source>
</evidence>
<evidence type="ECO:0000256" key="1">
    <source>
        <dbReference type="SAM" id="SignalP"/>
    </source>
</evidence>
<keyword evidence="3" id="KW-1185">Reference proteome</keyword>
<proteinExistence type="predicted"/>
<keyword evidence="1" id="KW-0732">Signal</keyword>
<dbReference type="AlphaFoldDB" id="A0AAV7THJ5"/>
<sequence length="80" mass="8538">MSLHRLSCTCWGVGAPSAWVPVCFPLGLLRGRCLLVESAAEYAHEDLGSVGPASLERTLGFRGKAIVGRGQFVFKFGGEN</sequence>
<accession>A0AAV7THJ5</accession>
<feature type="signal peptide" evidence="1">
    <location>
        <begin position="1"/>
        <end position="18"/>
    </location>
</feature>
<evidence type="ECO:0008006" key="4">
    <source>
        <dbReference type="Google" id="ProtNLM"/>
    </source>
</evidence>
<name>A0AAV7THJ5_PLEWA</name>
<gene>
    <name evidence="2" type="ORF">NDU88_001047</name>
</gene>
<dbReference type="EMBL" id="JANPWB010000006">
    <property type="protein sequence ID" value="KAJ1175761.1"/>
    <property type="molecule type" value="Genomic_DNA"/>
</dbReference>
<evidence type="ECO:0000313" key="3">
    <source>
        <dbReference type="Proteomes" id="UP001066276"/>
    </source>
</evidence>
<organism evidence="2 3">
    <name type="scientific">Pleurodeles waltl</name>
    <name type="common">Iberian ribbed newt</name>
    <dbReference type="NCBI Taxonomy" id="8319"/>
    <lineage>
        <taxon>Eukaryota</taxon>
        <taxon>Metazoa</taxon>
        <taxon>Chordata</taxon>
        <taxon>Craniata</taxon>
        <taxon>Vertebrata</taxon>
        <taxon>Euteleostomi</taxon>
        <taxon>Amphibia</taxon>
        <taxon>Batrachia</taxon>
        <taxon>Caudata</taxon>
        <taxon>Salamandroidea</taxon>
        <taxon>Salamandridae</taxon>
        <taxon>Pleurodelinae</taxon>
        <taxon>Pleurodeles</taxon>
    </lineage>
</organism>
<dbReference type="Proteomes" id="UP001066276">
    <property type="component" value="Chromosome 3_2"/>
</dbReference>